<dbReference type="InterPro" id="IPR058353">
    <property type="entry name" value="DUF8040"/>
</dbReference>
<feature type="domain" description="DUF8040" evidence="1">
    <location>
        <begin position="44"/>
        <end position="121"/>
    </location>
</feature>
<sequence length="192" mass="22614">MSARRYLAWNMLDAAARYDERREQGNFQANMREILEDPLEHISDNNFIKEYRLDKEAFEDLCDLLRNHTNLKSTQRVSLKAKVLCALLCYAHGSYQRVSGKALHISQEPLSDYLEEVTTALNHPNILKKFIKFPTTKQERDSIKQSFFNKYKIPGVIGCIDGSHFKIFTPRKEEEHMYFCRKNYHSMNVQVM</sequence>
<dbReference type="EMBL" id="CAKOGL010000007">
    <property type="protein sequence ID" value="CAH2088853.1"/>
    <property type="molecule type" value="Genomic_DNA"/>
</dbReference>
<gene>
    <name evidence="2" type="ORF">EEDITHA_LOCUS4970</name>
</gene>
<protein>
    <recommendedName>
        <fullName evidence="1">DUF8040 domain-containing protein</fullName>
    </recommendedName>
</protein>
<comment type="caution">
    <text evidence="2">The sequence shown here is derived from an EMBL/GenBank/DDBJ whole genome shotgun (WGS) entry which is preliminary data.</text>
</comment>
<dbReference type="Proteomes" id="UP001153954">
    <property type="component" value="Unassembled WGS sequence"/>
</dbReference>
<name>A0AAU9TQ68_EUPED</name>
<dbReference type="AlphaFoldDB" id="A0AAU9TQ68"/>
<dbReference type="PANTHER" id="PTHR22930">
    <property type="match status" value="1"/>
</dbReference>
<reference evidence="2" key="1">
    <citation type="submission" date="2022-03" db="EMBL/GenBank/DDBJ databases">
        <authorList>
            <person name="Tunstrom K."/>
        </authorList>
    </citation>
    <scope>NUCLEOTIDE SEQUENCE</scope>
</reference>
<proteinExistence type="predicted"/>
<accession>A0AAU9TQ68</accession>
<evidence type="ECO:0000259" key="1">
    <source>
        <dbReference type="Pfam" id="PF26138"/>
    </source>
</evidence>
<dbReference type="PANTHER" id="PTHR22930:SF289">
    <property type="entry name" value="DDE TNP4 DOMAIN-CONTAINING PROTEIN-RELATED"/>
    <property type="match status" value="1"/>
</dbReference>
<dbReference type="InterPro" id="IPR045249">
    <property type="entry name" value="HARBI1-like"/>
</dbReference>
<organism evidence="2 3">
    <name type="scientific">Euphydryas editha</name>
    <name type="common">Edith's checkerspot</name>
    <dbReference type="NCBI Taxonomy" id="104508"/>
    <lineage>
        <taxon>Eukaryota</taxon>
        <taxon>Metazoa</taxon>
        <taxon>Ecdysozoa</taxon>
        <taxon>Arthropoda</taxon>
        <taxon>Hexapoda</taxon>
        <taxon>Insecta</taxon>
        <taxon>Pterygota</taxon>
        <taxon>Neoptera</taxon>
        <taxon>Endopterygota</taxon>
        <taxon>Lepidoptera</taxon>
        <taxon>Glossata</taxon>
        <taxon>Ditrysia</taxon>
        <taxon>Papilionoidea</taxon>
        <taxon>Nymphalidae</taxon>
        <taxon>Nymphalinae</taxon>
        <taxon>Euphydryas</taxon>
    </lineage>
</organism>
<dbReference type="Pfam" id="PF26138">
    <property type="entry name" value="DUF8040"/>
    <property type="match status" value="1"/>
</dbReference>
<keyword evidence="3" id="KW-1185">Reference proteome</keyword>
<evidence type="ECO:0000313" key="2">
    <source>
        <dbReference type="EMBL" id="CAH2088853.1"/>
    </source>
</evidence>
<evidence type="ECO:0000313" key="3">
    <source>
        <dbReference type="Proteomes" id="UP001153954"/>
    </source>
</evidence>